<reference evidence="3 4" key="1">
    <citation type="submission" date="2017-02" db="EMBL/GenBank/DDBJ databases">
        <title>The new phylogeny of genus Mycobacterium.</title>
        <authorList>
            <person name="Tortoli E."/>
            <person name="Trovato A."/>
            <person name="Cirillo D.M."/>
        </authorList>
    </citation>
    <scope>NUCLEOTIDE SEQUENCE [LARGE SCALE GENOMIC DNA]</scope>
    <source>
        <strain evidence="3 4">RW6</strain>
    </source>
</reference>
<dbReference type="Pfam" id="PF05065">
    <property type="entry name" value="Phage_capsid"/>
    <property type="match status" value="1"/>
</dbReference>
<dbReference type="Gene3D" id="3.30.2400.10">
    <property type="entry name" value="Major capsid protein gp5"/>
    <property type="match status" value="1"/>
</dbReference>
<dbReference type="NCBIfam" id="TIGR01554">
    <property type="entry name" value="major_cap_HK97"/>
    <property type="match status" value="1"/>
</dbReference>
<comment type="caution">
    <text evidence="3">The sequence shown here is derived from an EMBL/GenBank/DDBJ whole genome shotgun (WGS) entry which is preliminary data.</text>
</comment>
<protein>
    <recommendedName>
        <fullName evidence="2">Phage capsid-like C-terminal domain-containing protein</fullName>
    </recommendedName>
</protein>
<keyword evidence="4" id="KW-1185">Reference proteome</keyword>
<name>A0A1X0ANY1_9MYCO</name>
<accession>A0A1X0ANY1</accession>
<dbReference type="InterPro" id="IPR024455">
    <property type="entry name" value="Phage_capsid"/>
</dbReference>
<organism evidence="3 4">
    <name type="scientific">Mycobacterium aquaticum</name>
    <dbReference type="NCBI Taxonomy" id="1927124"/>
    <lineage>
        <taxon>Bacteria</taxon>
        <taxon>Bacillati</taxon>
        <taxon>Actinomycetota</taxon>
        <taxon>Actinomycetes</taxon>
        <taxon>Mycobacteriales</taxon>
        <taxon>Mycobacteriaceae</taxon>
        <taxon>Mycobacterium</taxon>
    </lineage>
</organism>
<comment type="subcellular location">
    <subcellularLocation>
        <location evidence="1">Virion</location>
    </subcellularLocation>
</comment>
<evidence type="ECO:0000313" key="3">
    <source>
        <dbReference type="EMBL" id="ORA31568.1"/>
    </source>
</evidence>
<dbReference type="Proteomes" id="UP000192448">
    <property type="component" value="Unassembled WGS sequence"/>
</dbReference>
<proteinExistence type="predicted"/>
<dbReference type="EMBL" id="MVHF01000030">
    <property type="protein sequence ID" value="ORA31568.1"/>
    <property type="molecule type" value="Genomic_DNA"/>
</dbReference>
<dbReference type="STRING" id="1927124.BST13_24740"/>
<feature type="domain" description="Phage capsid-like C-terminal" evidence="2">
    <location>
        <begin position="141"/>
        <end position="398"/>
    </location>
</feature>
<dbReference type="AlphaFoldDB" id="A0A1X0ANY1"/>
<sequence>MLACSNSRRNRTMNIIELKKQARELGAETGAKLKAFNDGTITTKAFTEYMVYAQNRDKEITEQIKAYNAAAGIMTGPGETPRSQGLRRKGSEVCPIGFDEIQLKAMHDAISHKASYAITTKAFSTVDGLLPAQLAPYVVGPQFESRLLDRLPVELVTAPSLEYIRHTSTTNAPGIVAEGQPKPELIFNTDKVVATAQKIAAHTGISWESLTDWSAFAEYCQVELMREVVNLENAELIAGDGTTGHLTGLLATSGILTHDASGDTGTNVTALDSVEKSIAQLRTGQALAEANLFVVHPNTWSALRRTKDSQGRYLVDPDPTNAAGNQLWGVEVLPTTQITAGVGALLDTNKFGYVVLRESLTVRTGTSDNDFVSNIVRFIAEERLTLAAERPAAVCKITNLPAA</sequence>
<evidence type="ECO:0000259" key="2">
    <source>
        <dbReference type="Pfam" id="PF05065"/>
    </source>
</evidence>
<evidence type="ECO:0000313" key="4">
    <source>
        <dbReference type="Proteomes" id="UP000192448"/>
    </source>
</evidence>
<gene>
    <name evidence="3" type="ORF">BST13_24740</name>
</gene>
<evidence type="ECO:0000256" key="1">
    <source>
        <dbReference type="ARBA" id="ARBA00004328"/>
    </source>
</evidence>
<dbReference type="InterPro" id="IPR054612">
    <property type="entry name" value="Phage_capsid-like_C"/>
</dbReference>
<dbReference type="Gene3D" id="3.30.2320.10">
    <property type="entry name" value="hypothetical protein PF0899 domain"/>
    <property type="match status" value="1"/>
</dbReference>
<dbReference type="SUPFAM" id="SSF56563">
    <property type="entry name" value="Major capsid protein gp5"/>
    <property type="match status" value="1"/>
</dbReference>